<feature type="signal peptide" evidence="1">
    <location>
        <begin position="1"/>
        <end position="19"/>
    </location>
</feature>
<dbReference type="SUPFAM" id="SSF48403">
    <property type="entry name" value="Ankyrin repeat"/>
    <property type="match status" value="1"/>
</dbReference>
<dbReference type="eggNOG" id="COG0666">
    <property type="taxonomic scope" value="Bacteria"/>
</dbReference>
<gene>
    <name evidence="3" type="ordered locus">Terro_0224</name>
</gene>
<keyword evidence="1" id="KW-0732">Signal</keyword>
<dbReference type="HOGENOM" id="CLU_493415_0_0_0"/>
<protein>
    <recommendedName>
        <fullName evidence="2">DUF6438 domain-containing protein</fullName>
    </recommendedName>
</protein>
<dbReference type="RefSeq" id="WP_014784143.1">
    <property type="nucleotide sequence ID" value="NC_018014.1"/>
</dbReference>
<evidence type="ECO:0000313" key="4">
    <source>
        <dbReference type="Proteomes" id="UP000006056"/>
    </source>
</evidence>
<organism evidence="3 4">
    <name type="scientific">Terriglobus roseus (strain DSM 18391 / NRRL B-41598 / KBS 63)</name>
    <dbReference type="NCBI Taxonomy" id="926566"/>
    <lineage>
        <taxon>Bacteria</taxon>
        <taxon>Pseudomonadati</taxon>
        <taxon>Acidobacteriota</taxon>
        <taxon>Terriglobia</taxon>
        <taxon>Terriglobales</taxon>
        <taxon>Acidobacteriaceae</taxon>
        <taxon>Terriglobus</taxon>
    </lineage>
</organism>
<accession>I3ZBF6</accession>
<dbReference type="KEGG" id="trs:Terro_0224"/>
<dbReference type="EMBL" id="CP003379">
    <property type="protein sequence ID" value="AFL86574.1"/>
    <property type="molecule type" value="Genomic_DNA"/>
</dbReference>
<feature type="domain" description="DUF6438" evidence="2">
    <location>
        <begin position="139"/>
        <end position="252"/>
    </location>
</feature>
<evidence type="ECO:0000313" key="3">
    <source>
        <dbReference type="EMBL" id="AFL86574.1"/>
    </source>
</evidence>
<dbReference type="Pfam" id="PF20033">
    <property type="entry name" value="DUF6438"/>
    <property type="match status" value="1"/>
</dbReference>
<sequence length="552" mass="60673">MVHHLGLLLLLLFPVCTHAQTIDLRDDLSANVGGHYDGPAQVIHADLEKLDHRYRFVVLDVIVSGNGRVNEARAVDGPPELFEEAERIERQRSFLPFKTKDGTIVTARIVDAVGILPRELWLPQHVSIPADIDLKTVTFALESTVCGGRCPGYTVTLHGDGRVEYTGVSYVLVPGTHVAHIDRKAVRDLLDEFRRADFLSARPRYVADVTHASAQTITLRYEGKEWQVYSYFGFSAGLPEVVGSLQEKIDKATGTERWVAGNAETLQSLKDEHWNFGSHSTENLDLFNSAIEHDRSDLVEAMLAAGIPTDIKARPVASYGPAEYPVCIATRKEDLLLVKRMAKLNPPSQTVAQACMASAARAGSLALLNFWIEQGGKPDRPIPEDGSGGEAGNLLADAITSHQPEVVARVLEFPIDRQYLVNTEIPLLFFAAIGSGNDPEQTKKIFELLSSHDFSTSERNKYGETLLFRSDDDLMPHLLTLGIPIDARNNDGETALMHQYSAEAIQRLLDAGADPTLQDKAGVSVEDHVLENCETCKSTIEAAIAKRKGKVQ</sequence>
<dbReference type="InterPro" id="IPR045497">
    <property type="entry name" value="DUF6438"/>
</dbReference>
<dbReference type="OrthoDB" id="116688at2"/>
<reference evidence="3 4" key="1">
    <citation type="submission" date="2012-06" db="EMBL/GenBank/DDBJ databases">
        <title>Complete genome of Terriglobus roseus DSM 18391.</title>
        <authorList>
            <consortium name="US DOE Joint Genome Institute (JGI-PGF)"/>
            <person name="Lucas S."/>
            <person name="Copeland A."/>
            <person name="Lapidus A."/>
            <person name="Glavina del Rio T."/>
            <person name="Dalin E."/>
            <person name="Tice H."/>
            <person name="Bruce D."/>
            <person name="Goodwin L."/>
            <person name="Pitluck S."/>
            <person name="Peters L."/>
            <person name="Mikhailova N."/>
            <person name="Munk A.C.C."/>
            <person name="Kyrpides N."/>
            <person name="Mavromatis K."/>
            <person name="Ivanova N."/>
            <person name="Brettin T."/>
            <person name="Detter J.C."/>
            <person name="Han C."/>
            <person name="Larimer F."/>
            <person name="Land M."/>
            <person name="Hauser L."/>
            <person name="Markowitz V."/>
            <person name="Cheng J.-F."/>
            <person name="Hugenholtz P."/>
            <person name="Woyke T."/>
            <person name="Wu D."/>
            <person name="Brambilla E."/>
            <person name="Klenk H.-P."/>
            <person name="Eisen J.A."/>
        </authorList>
    </citation>
    <scope>NUCLEOTIDE SEQUENCE [LARGE SCALE GENOMIC DNA]</scope>
    <source>
        <strain evidence="4">DSM 18391 / NRRL B-41598 / KBS 63</strain>
    </source>
</reference>
<dbReference type="AlphaFoldDB" id="I3ZBF6"/>
<proteinExistence type="predicted"/>
<name>I3ZBF6_TERRK</name>
<feature type="chain" id="PRO_5003683608" description="DUF6438 domain-containing protein" evidence="1">
    <location>
        <begin position="20"/>
        <end position="552"/>
    </location>
</feature>
<dbReference type="Gene3D" id="1.25.40.20">
    <property type="entry name" value="Ankyrin repeat-containing domain"/>
    <property type="match status" value="1"/>
</dbReference>
<dbReference type="InterPro" id="IPR036770">
    <property type="entry name" value="Ankyrin_rpt-contain_sf"/>
</dbReference>
<keyword evidence="4" id="KW-1185">Reference proteome</keyword>
<evidence type="ECO:0000259" key="2">
    <source>
        <dbReference type="Pfam" id="PF20033"/>
    </source>
</evidence>
<dbReference type="STRING" id="926566.Terro_0224"/>
<evidence type="ECO:0000256" key="1">
    <source>
        <dbReference type="SAM" id="SignalP"/>
    </source>
</evidence>
<dbReference type="Proteomes" id="UP000006056">
    <property type="component" value="Chromosome"/>
</dbReference>